<keyword evidence="1" id="KW-0472">Membrane</keyword>
<dbReference type="STRING" id="56484.A0A1Y2FLX0"/>
<feature type="transmembrane region" description="Helical" evidence="1">
    <location>
        <begin position="141"/>
        <end position="162"/>
    </location>
</feature>
<evidence type="ECO:0000313" key="2">
    <source>
        <dbReference type="EMBL" id="ORY84216.1"/>
    </source>
</evidence>
<feature type="transmembrane region" description="Helical" evidence="1">
    <location>
        <begin position="22"/>
        <end position="43"/>
    </location>
</feature>
<dbReference type="PANTHER" id="PTHR31735">
    <property type="entry name" value="VACUOLAR MEMBRANE PROTEIN YPL162C"/>
    <property type="match status" value="1"/>
</dbReference>
<dbReference type="PANTHER" id="PTHR31735:SF1">
    <property type="entry name" value="VACUOLAR MEMBRANE PROTEIN YPL162C"/>
    <property type="match status" value="1"/>
</dbReference>
<dbReference type="InterPro" id="IPR022127">
    <property type="entry name" value="STIMATE/YPL162C"/>
</dbReference>
<evidence type="ECO:0000313" key="3">
    <source>
        <dbReference type="Proteomes" id="UP000193685"/>
    </source>
</evidence>
<dbReference type="RefSeq" id="XP_040726234.1">
    <property type="nucleotide sequence ID" value="XM_040868997.1"/>
</dbReference>
<dbReference type="AlphaFoldDB" id="A0A1Y2FLX0"/>
<protein>
    <submittedName>
        <fullName evidence="2">Vaculolar membrane protein-domain-containing protein</fullName>
    </submittedName>
</protein>
<name>A0A1Y2FLX0_PROLT</name>
<dbReference type="Proteomes" id="UP000193685">
    <property type="component" value="Unassembled WGS sequence"/>
</dbReference>
<keyword evidence="1" id="KW-1133">Transmembrane helix</keyword>
<proteinExistence type="predicted"/>
<feature type="transmembrane region" description="Helical" evidence="1">
    <location>
        <begin position="96"/>
        <end position="121"/>
    </location>
</feature>
<feature type="transmembrane region" description="Helical" evidence="1">
    <location>
        <begin position="55"/>
        <end position="76"/>
    </location>
</feature>
<evidence type="ECO:0000256" key="1">
    <source>
        <dbReference type="SAM" id="Phobius"/>
    </source>
</evidence>
<gene>
    <name evidence="2" type="ORF">BCR37DRAFT_378212</name>
</gene>
<sequence>MGLRCQQAVRTLFYKVPCYANLFNRLFGAVVVHFVNIAMSNLARDVGGSKESPCTWYFLNILVDTTIGVAILWYALRTLDALCVLLGVEGLNISYWLKQACVYTIGLLLMKFAVFLILHVVPQLGGIGSFLLRWTEYSERLRIVVVMAVFPLIMNVIQYIIIDNIVKAPSKHTGRDESSRLVQDGQDV</sequence>
<dbReference type="GeneID" id="63785596"/>
<organism evidence="2 3">
    <name type="scientific">Protomyces lactucae-debilis</name>
    <dbReference type="NCBI Taxonomy" id="2754530"/>
    <lineage>
        <taxon>Eukaryota</taxon>
        <taxon>Fungi</taxon>
        <taxon>Dikarya</taxon>
        <taxon>Ascomycota</taxon>
        <taxon>Taphrinomycotina</taxon>
        <taxon>Taphrinomycetes</taxon>
        <taxon>Taphrinales</taxon>
        <taxon>Protomycetaceae</taxon>
        <taxon>Protomyces</taxon>
    </lineage>
</organism>
<reference evidence="2 3" key="1">
    <citation type="submission" date="2016-07" db="EMBL/GenBank/DDBJ databases">
        <title>Pervasive Adenine N6-methylation of Active Genes in Fungi.</title>
        <authorList>
            <consortium name="DOE Joint Genome Institute"/>
            <person name="Mondo S.J."/>
            <person name="Dannebaum R.O."/>
            <person name="Kuo R.C."/>
            <person name="Labutti K."/>
            <person name="Haridas S."/>
            <person name="Kuo A."/>
            <person name="Salamov A."/>
            <person name="Ahrendt S.R."/>
            <person name="Lipzen A."/>
            <person name="Sullivan W."/>
            <person name="Andreopoulos W.B."/>
            <person name="Clum A."/>
            <person name="Lindquist E."/>
            <person name="Daum C."/>
            <person name="Ramamoorthy G.K."/>
            <person name="Gryganskyi A."/>
            <person name="Culley D."/>
            <person name="Magnuson J.K."/>
            <person name="James T.Y."/>
            <person name="O'Malley M.A."/>
            <person name="Stajich J.E."/>
            <person name="Spatafora J.W."/>
            <person name="Visel A."/>
            <person name="Grigoriev I.V."/>
        </authorList>
    </citation>
    <scope>NUCLEOTIDE SEQUENCE [LARGE SCALE GENOMIC DNA]</scope>
    <source>
        <strain evidence="2 3">12-1054</strain>
    </source>
</reference>
<dbReference type="GO" id="GO:0016020">
    <property type="term" value="C:membrane"/>
    <property type="evidence" value="ECO:0007669"/>
    <property type="project" value="TreeGrafter"/>
</dbReference>
<keyword evidence="3" id="KW-1185">Reference proteome</keyword>
<accession>A0A1Y2FLX0</accession>
<dbReference type="OrthoDB" id="431202at2759"/>
<dbReference type="Pfam" id="PF12400">
    <property type="entry name" value="STIMATE"/>
    <property type="match status" value="1"/>
</dbReference>
<dbReference type="EMBL" id="MCFI01000006">
    <property type="protein sequence ID" value="ORY84216.1"/>
    <property type="molecule type" value="Genomic_DNA"/>
</dbReference>
<comment type="caution">
    <text evidence="2">The sequence shown here is derived from an EMBL/GenBank/DDBJ whole genome shotgun (WGS) entry which is preliminary data.</text>
</comment>
<keyword evidence="1" id="KW-0812">Transmembrane</keyword>